<evidence type="ECO:0000256" key="2">
    <source>
        <dbReference type="ARBA" id="ARBA00022726"/>
    </source>
</evidence>
<dbReference type="NCBIfam" id="NF006328">
    <property type="entry name" value="PRK08558.1"/>
    <property type="match status" value="1"/>
</dbReference>
<dbReference type="OrthoDB" id="31493at2157"/>
<comment type="caution">
    <text evidence="4">The sequence shown here is derived from an EMBL/GenBank/DDBJ whole genome shotgun (WGS) entry which is preliminary data.</text>
</comment>
<dbReference type="GO" id="GO:0016740">
    <property type="term" value="F:transferase activity"/>
    <property type="evidence" value="ECO:0007669"/>
    <property type="project" value="UniProtKB-KW"/>
</dbReference>
<dbReference type="InterPro" id="IPR000836">
    <property type="entry name" value="PRTase_dom"/>
</dbReference>
<dbReference type="InterPro" id="IPR029057">
    <property type="entry name" value="PRTase-like"/>
</dbReference>
<protein>
    <submittedName>
        <fullName evidence="4">Helix-turn-helix domain-containing protein</fullName>
    </submittedName>
</protein>
<evidence type="ECO:0000313" key="5">
    <source>
        <dbReference type="Proteomes" id="UP000277582"/>
    </source>
</evidence>
<dbReference type="Proteomes" id="UP000277582">
    <property type="component" value="Unassembled WGS sequence"/>
</dbReference>
<dbReference type="InterPro" id="IPR001387">
    <property type="entry name" value="Cro/C1-type_HTH"/>
</dbReference>
<keyword evidence="1" id="KW-0808">Transferase</keyword>
<dbReference type="Pfam" id="PF00156">
    <property type="entry name" value="Pribosyltran"/>
    <property type="match status" value="1"/>
</dbReference>
<organism evidence="4 5">
    <name type="scientific">Candidatus Methanodesulfokora washburnensis</name>
    <dbReference type="NCBI Taxonomy" id="2478471"/>
    <lineage>
        <taxon>Archaea</taxon>
        <taxon>Thermoproteota</taxon>
        <taxon>Candidatus Korarchaeia</taxon>
        <taxon>Candidatus Korarchaeia incertae sedis</taxon>
        <taxon>Candidatus Methanodesulfokora</taxon>
    </lineage>
</organism>
<evidence type="ECO:0000313" key="4">
    <source>
        <dbReference type="EMBL" id="RSN75742.1"/>
    </source>
</evidence>
<dbReference type="SMART" id="SM00530">
    <property type="entry name" value="HTH_XRE"/>
    <property type="match status" value="1"/>
</dbReference>
<gene>
    <name evidence="4" type="ORF">D6D85_05780</name>
</gene>
<accession>A0A3R9PGF1</accession>
<dbReference type="PANTHER" id="PTHR43864">
    <property type="entry name" value="HYPOXANTHINE/GUANINE PHOSPHORIBOSYLTRANSFERASE"/>
    <property type="match status" value="1"/>
</dbReference>
<dbReference type="Pfam" id="PF01381">
    <property type="entry name" value="HTH_3"/>
    <property type="match status" value="1"/>
</dbReference>
<sequence>MKKFEELAYRLHSIEALRILKKTMSYNELSSMLNMPPTALSRYVNGHVIPSLETARLILNIFKKKYLIMEVKNRIIFDEFGVLNNSLIIYDPVLLKYIILSEYERINSVKVDKVLTFETDGIPVAYQIASILGKEVAVAKKTKEIGVREFIEIKQVFNSGMYRYIYLPKNTIKRGDYVLLADDIIRTGATIKALINLCNKAKANVSGIFTVISLRKMCAKLEEELRVPVISFIELE</sequence>
<dbReference type="PANTHER" id="PTHR43864:SF1">
    <property type="entry name" value="XANTHINE PHOSPHORIBOSYLTRANSFERASE"/>
    <property type="match status" value="1"/>
</dbReference>
<dbReference type="InterPro" id="IPR010982">
    <property type="entry name" value="Lambda_DNA-bd_dom_sf"/>
</dbReference>
<keyword evidence="5" id="KW-1185">Reference proteome</keyword>
<evidence type="ECO:0000256" key="1">
    <source>
        <dbReference type="ARBA" id="ARBA00022679"/>
    </source>
</evidence>
<name>A0A3R9PGF1_9CREN</name>
<dbReference type="Gene3D" id="3.40.50.2020">
    <property type="match status" value="1"/>
</dbReference>
<dbReference type="AlphaFoldDB" id="A0A3R9PGF1"/>
<reference evidence="4 5" key="1">
    <citation type="submission" date="2018-10" db="EMBL/GenBank/DDBJ databases">
        <title>Co-occurring genomic capacity for anaerobic methane metabolism and dissimilatory sulfite reduction discovered in the Korarchaeota.</title>
        <authorList>
            <person name="Mckay L.J."/>
            <person name="Dlakic M."/>
            <person name="Fields M.W."/>
            <person name="Delmont T.O."/>
            <person name="Eren A.M."/>
            <person name="Jay Z.J."/>
            <person name="Klingelsmith K.B."/>
            <person name="Rusch D.B."/>
            <person name="Inskeep W.P."/>
        </authorList>
    </citation>
    <scope>NUCLEOTIDE SEQUENCE [LARGE SCALE GENOMIC DNA]</scope>
    <source>
        <strain evidence="4 5">MDKW</strain>
    </source>
</reference>
<keyword evidence="2" id="KW-0660">Purine salvage</keyword>
<dbReference type="PROSITE" id="PS50943">
    <property type="entry name" value="HTH_CROC1"/>
    <property type="match status" value="1"/>
</dbReference>
<proteinExistence type="predicted"/>
<dbReference type="InterPro" id="IPR050118">
    <property type="entry name" value="Pur/Pyrimidine_PRTase"/>
</dbReference>
<feature type="domain" description="HTH cro/C1-type" evidence="3">
    <location>
        <begin position="14"/>
        <end position="67"/>
    </location>
</feature>
<dbReference type="CDD" id="cd06223">
    <property type="entry name" value="PRTases_typeI"/>
    <property type="match status" value="1"/>
</dbReference>
<dbReference type="GO" id="GO:0006166">
    <property type="term" value="P:purine ribonucleoside salvage"/>
    <property type="evidence" value="ECO:0007669"/>
    <property type="project" value="UniProtKB-KW"/>
</dbReference>
<dbReference type="RefSeq" id="WP_125671077.1">
    <property type="nucleotide sequence ID" value="NZ_RCOS01000070.1"/>
</dbReference>
<dbReference type="EMBL" id="RCOS01000070">
    <property type="protein sequence ID" value="RSN75742.1"/>
    <property type="molecule type" value="Genomic_DNA"/>
</dbReference>
<dbReference type="CDD" id="cd00093">
    <property type="entry name" value="HTH_XRE"/>
    <property type="match status" value="1"/>
</dbReference>
<dbReference type="SUPFAM" id="SSF47413">
    <property type="entry name" value="lambda repressor-like DNA-binding domains"/>
    <property type="match status" value="1"/>
</dbReference>
<dbReference type="GO" id="GO:0003677">
    <property type="term" value="F:DNA binding"/>
    <property type="evidence" value="ECO:0007669"/>
    <property type="project" value="InterPro"/>
</dbReference>
<dbReference type="SUPFAM" id="SSF53271">
    <property type="entry name" value="PRTase-like"/>
    <property type="match status" value="1"/>
</dbReference>
<evidence type="ECO:0000259" key="3">
    <source>
        <dbReference type="PROSITE" id="PS50943"/>
    </source>
</evidence>